<dbReference type="VEuPathDB" id="FungiDB:HpaG808822"/>
<dbReference type="EMBL" id="JH598602">
    <property type="status" value="NOT_ANNOTATED_CDS"/>
    <property type="molecule type" value="Genomic_DNA"/>
</dbReference>
<accession>M4BQY3</accession>
<reference evidence="1" key="2">
    <citation type="submission" date="2015-06" db="UniProtKB">
        <authorList>
            <consortium name="EnsemblProtists"/>
        </authorList>
    </citation>
    <scope>IDENTIFICATION</scope>
    <source>
        <strain evidence="1">Emoy2</strain>
    </source>
</reference>
<organism evidence="1 2">
    <name type="scientific">Hyaloperonospora arabidopsidis (strain Emoy2)</name>
    <name type="common">Downy mildew agent</name>
    <name type="synonym">Peronospora arabidopsidis</name>
    <dbReference type="NCBI Taxonomy" id="559515"/>
    <lineage>
        <taxon>Eukaryota</taxon>
        <taxon>Sar</taxon>
        <taxon>Stramenopiles</taxon>
        <taxon>Oomycota</taxon>
        <taxon>Peronosporomycetes</taxon>
        <taxon>Peronosporales</taxon>
        <taxon>Peronosporaceae</taxon>
        <taxon>Hyaloperonospora</taxon>
    </lineage>
</organism>
<evidence type="ECO:0000313" key="1">
    <source>
        <dbReference type="EnsemblProtists" id="HpaP808822"/>
    </source>
</evidence>
<dbReference type="InParanoid" id="M4BQY3"/>
<dbReference type="AlphaFoldDB" id="M4BQY3"/>
<evidence type="ECO:0000313" key="2">
    <source>
        <dbReference type="Proteomes" id="UP000011713"/>
    </source>
</evidence>
<name>M4BQY3_HYAAE</name>
<sequence length="57" mass="6862">MERRDTCSYHHPRSYTQATFLLRAFNHINRPNRSILSVLLLLVYSMHLDFFVCRHIA</sequence>
<keyword evidence="2" id="KW-1185">Reference proteome</keyword>
<dbReference type="EnsemblProtists" id="HpaT808822">
    <property type="protein sequence ID" value="HpaP808822"/>
    <property type="gene ID" value="HpaG808822"/>
</dbReference>
<dbReference type="Proteomes" id="UP000011713">
    <property type="component" value="Unassembled WGS sequence"/>
</dbReference>
<proteinExistence type="predicted"/>
<reference evidence="2" key="1">
    <citation type="journal article" date="2010" name="Science">
        <title>Signatures of adaptation to obligate biotrophy in the Hyaloperonospora arabidopsidis genome.</title>
        <authorList>
            <person name="Baxter L."/>
            <person name="Tripathy S."/>
            <person name="Ishaque N."/>
            <person name="Boot N."/>
            <person name="Cabral A."/>
            <person name="Kemen E."/>
            <person name="Thines M."/>
            <person name="Ah-Fong A."/>
            <person name="Anderson R."/>
            <person name="Badejoko W."/>
            <person name="Bittner-Eddy P."/>
            <person name="Boore J.L."/>
            <person name="Chibucos M.C."/>
            <person name="Coates M."/>
            <person name="Dehal P."/>
            <person name="Delehaunty K."/>
            <person name="Dong S."/>
            <person name="Downton P."/>
            <person name="Dumas B."/>
            <person name="Fabro G."/>
            <person name="Fronick C."/>
            <person name="Fuerstenberg S.I."/>
            <person name="Fulton L."/>
            <person name="Gaulin E."/>
            <person name="Govers F."/>
            <person name="Hughes L."/>
            <person name="Humphray S."/>
            <person name="Jiang R.H."/>
            <person name="Judelson H."/>
            <person name="Kamoun S."/>
            <person name="Kyung K."/>
            <person name="Meijer H."/>
            <person name="Minx P."/>
            <person name="Morris P."/>
            <person name="Nelson J."/>
            <person name="Phuntumart V."/>
            <person name="Qutob D."/>
            <person name="Rehmany A."/>
            <person name="Rougon-Cardoso A."/>
            <person name="Ryden P."/>
            <person name="Torto-Alalibo T."/>
            <person name="Studholme D."/>
            <person name="Wang Y."/>
            <person name="Win J."/>
            <person name="Wood J."/>
            <person name="Clifton S.W."/>
            <person name="Rogers J."/>
            <person name="Van den Ackerveken G."/>
            <person name="Jones J.D."/>
            <person name="McDowell J.M."/>
            <person name="Beynon J."/>
            <person name="Tyler B.M."/>
        </authorList>
    </citation>
    <scope>NUCLEOTIDE SEQUENCE [LARGE SCALE GENOMIC DNA]</scope>
    <source>
        <strain evidence="2">Emoy2</strain>
    </source>
</reference>
<dbReference type="HOGENOM" id="CLU_3000541_0_0_1"/>
<protein>
    <submittedName>
        <fullName evidence="1">Uncharacterized protein</fullName>
    </submittedName>
</protein>